<dbReference type="GO" id="GO:0006352">
    <property type="term" value="P:DNA-templated transcription initiation"/>
    <property type="evidence" value="ECO:0007669"/>
    <property type="project" value="InterPro"/>
</dbReference>
<dbReference type="Pfam" id="PF08281">
    <property type="entry name" value="Sigma70_r4_2"/>
    <property type="match status" value="1"/>
</dbReference>
<feature type="domain" description="RNA polymerase sigma factor 70 region 4 type 2" evidence="1">
    <location>
        <begin position="106"/>
        <end position="157"/>
    </location>
</feature>
<dbReference type="Proteomes" id="UP000587477">
    <property type="component" value="Chromosome"/>
</dbReference>
<organism evidence="2 3">
    <name type="scientific">Bacillus velezensis</name>
    <dbReference type="NCBI Taxonomy" id="492670"/>
    <lineage>
        <taxon>Bacteria</taxon>
        <taxon>Bacillati</taxon>
        <taxon>Bacillota</taxon>
        <taxon>Bacilli</taxon>
        <taxon>Bacillales</taxon>
        <taxon>Bacillaceae</taxon>
        <taxon>Bacillus</taxon>
        <taxon>Bacillus amyloliquefaciens group</taxon>
    </lineage>
</organism>
<dbReference type="GO" id="GO:0003677">
    <property type="term" value="F:DNA binding"/>
    <property type="evidence" value="ECO:0007669"/>
    <property type="project" value="InterPro"/>
</dbReference>
<dbReference type="NCBIfam" id="TIGR02937">
    <property type="entry name" value="sigma70-ECF"/>
    <property type="match status" value="1"/>
</dbReference>
<dbReference type="SUPFAM" id="SSF88659">
    <property type="entry name" value="Sigma3 and sigma4 domains of RNA polymerase sigma factors"/>
    <property type="match status" value="1"/>
</dbReference>
<dbReference type="InterPro" id="IPR013249">
    <property type="entry name" value="RNA_pol_sigma70_r4_t2"/>
</dbReference>
<name>A0A411A588_BACVE</name>
<dbReference type="GO" id="GO:0016987">
    <property type="term" value="F:sigma factor activity"/>
    <property type="evidence" value="ECO:0007669"/>
    <property type="project" value="InterPro"/>
</dbReference>
<evidence type="ECO:0000259" key="1">
    <source>
        <dbReference type="Pfam" id="PF08281"/>
    </source>
</evidence>
<dbReference type="EMBL" id="CP063687">
    <property type="protein sequence ID" value="QOY25402.1"/>
    <property type="molecule type" value="Genomic_DNA"/>
</dbReference>
<dbReference type="InterPro" id="IPR013324">
    <property type="entry name" value="RNA_pol_sigma_r3/r4-like"/>
</dbReference>
<dbReference type="AlphaFoldDB" id="A0A411A588"/>
<dbReference type="InterPro" id="IPR014284">
    <property type="entry name" value="RNA_pol_sigma-70_dom"/>
</dbReference>
<evidence type="ECO:0000313" key="3">
    <source>
        <dbReference type="Proteomes" id="UP000587477"/>
    </source>
</evidence>
<dbReference type="RefSeq" id="WP_017417605.1">
    <property type="nucleotide sequence ID" value="NZ_BDDG01000003.1"/>
</dbReference>
<evidence type="ECO:0000313" key="2">
    <source>
        <dbReference type="EMBL" id="QOY25402.1"/>
    </source>
</evidence>
<proteinExistence type="predicted"/>
<reference evidence="3" key="1">
    <citation type="submission" date="2020-10" db="EMBL/GenBank/DDBJ databases">
        <title>Complete genome sequence of Bacillus velezensis NST6.</title>
        <authorList>
            <person name="Choi J."/>
        </authorList>
    </citation>
    <scope>NUCLEOTIDE SEQUENCE [LARGE SCALE GENOMIC DNA]</scope>
    <source>
        <strain evidence="3">NST6</strain>
    </source>
</reference>
<dbReference type="NCBIfam" id="NF005385">
    <property type="entry name" value="PRK06930.1"/>
    <property type="match status" value="1"/>
</dbReference>
<dbReference type="Gene3D" id="1.10.10.10">
    <property type="entry name" value="Winged helix-like DNA-binding domain superfamily/Winged helix DNA-binding domain"/>
    <property type="match status" value="1"/>
</dbReference>
<dbReference type="CDD" id="cd06171">
    <property type="entry name" value="Sigma70_r4"/>
    <property type="match status" value="1"/>
</dbReference>
<sequence length="170" mass="20159">MEDLLFEYKRTLKETKKWYKQLEAADETVLTSEELKDKKIIRTIITDLEYVIEWLEKGRQPGIRRAIDRRDAYQRMLIKDPRIIETYSQALMFEPSANVTEEDRIRLRDALAVLTDREKEMLLLHKAECFSYERIAALLNVKKSTVQTTVKRALLKIQKQQEQRNQSPAS</sequence>
<protein>
    <recommendedName>
        <fullName evidence="1">RNA polymerase sigma factor 70 region 4 type 2 domain-containing protein</fullName>
    </recommendedName>
</protein>
<gene>
    <name evidence="2" type="ORF">BACVE_000330</name>
</gene>
<dbReference type="InterPro" id="IPR036388">
    <property type="entry name" value="WH-like_DNA-bd_sf"/>
</dbReference>
<accession>A0A411A588</accession>